<gene>
    <name evidence="4" type="ORF">E2C04_05570</name>
    <name evidence="3" type="ORF">GCM10007231_14690</name>
</gene>
<protein>
    <submittedName>
        <fullName evidence="4">Uncharacterized protein</fullName>
    </submittedName>
</protein>
<feature type="compositionally biased region" description="Basic and acidic residues" evidence="1">
    <location>
        <begin position="17"/>
        <end position="27"/>
    </location>
</feature>
<dbReference type="OrthoDB" id="9985331at2"/>
<reference evidence="3" key="2">
    <citation type="journal article" date="2014" name="Int. J. Syst. Evol. Microbiol.">
        <title>Complete genome of a new Firmicutes species belonging to the dominant human colonic microbiota ('Ruminococcus bicirculans') reveals two chromosomes and a selective capacity to utilize plant glucans.</title>
        <authorList>
            <consortium name="NISC Comparative Sequencing Program"/>
            <person name="Wegmann U."/>
            <person name="Louis P."/>
            <person name="Goesmann A."/>
            <person name="Henrissat B."/>
            <person name="Duncan S.H."/>
            <person name="Flint H.J."/>
        </authorList>
    </citation>
    <scope>NUCLEOTIDE SEQUENCE</scope>
    <source>
        <strain evidence="3">CCM 7403</strain>
    </source>
</reference>
<feature type="transmembrane region" description="Helical" evidence="2">
    <location>
        <begin position="67"/>
        <end position="85"/>
    </location>
</feature>
<organism evidence="4 5">
    <name type="scientific">Nocardioides daphniae</name>
    <dbReference type="NCBI Taxonomy" id="402297"/>
    <lineage>
        <taxon>Bacteria</taxon>
        <taxon>Bacillati</taxon>
        <taxon>Actinomycetota</taxon>
        <taxon>Actinomycetes</taxon>
        <taxon>Propionibacteriales</taxon>
        <taxon>Nocardioidaceae</taxon>
        <taxon>Nocardioides</taxon>
    </lineage>
</organism>
<feature type="transmembrane region" description="Helical" evidence="2">
    <location>
        <begin position="37"/>
        <end position="61"/>
    </location>
</feature>
<evidence type="ECO:0000256" key="2">
    <source>
        <dbReference type="SAM" id="Phobius"/>
    </source>
</evidence>
<name>A0A4V1CWC8_9ACTN</name>
<dbReference type="AlphaFoldDB" id="A0A4V1CWC8"/>
<dbReference type="Proteomes" id="UP000630594">
    <property type="component" value="Unassembled WGS sequence"/>
</dbReference>
<keyword evidence="2" id="KW-0472">Membrane</keyword>
<dbReference type="KEGG" id="ndp:E2C04_05570"/>
<keyword evidence="2" id="KW-1133">Transmembrane helix</keyword>
<accession>A0A4V1CWC8</accession>
<dbReference type="Proteomes" id="UP000297025">
    <property type="component" value="Chromosome"/>
</dbReference>
<evidence type="ECO:0000313" key="3">
    <source>
        <dbReference type="EMBL" id="GGD16815.1"/>
    </source>
</evidence>
<keyword evidence="6" id="KW-1185">Reference proteome</keyword>
<evidence type="ECO:0000313" key="5">
    <source>
        <dbReference type="Proteomes" id="UP000297025"/>
    </source>
</evidence>
<feature type="compositionally biased region" description="Basic and acidic residues" evidence="1">
    <location>
        <begin position="1"/>
        <end position="10"/>
    </location>
</feature>
<reference evidence="4 5" key="1">
    <citation type="journal article" date="2008" name="Int. J. Syst. Evol. Microbiol.">
        <title>Nocardioides daphniae sp. nov., isolated from Daphnia cucullata (Crustacea: Cladocera).</title>
        <authorList>
            <person name="Toth E.M."/>
            <person name="Keki Z."/>
            <person name="Homonnay Z.G."/>
            <person name="Borsodi A.K."/>
            <person name="Marialigeti K."/>
            <person name="Schumann P."/>
        </authorList>
    </citation>
    <scope>NUCLEOTIDE SEQUENCE [LARGE SCALE GENOMIC DNA]</scope>
    <source>
        <strain evidence="4 5">JCM 16608</strain>
    </source>
</reference>
<dbReference type="RefSeq" id="WP_135831865.1">
    <property type="nucleotide sequence ID" value="NZ_BMCK01000002.1"/>
</dbReference>
<evidence type="ECO:0000313" key="4">
    <source>
        <dbReference type="EMBL" id="QCC76817.1"/>
    </source>
</evidence>
<feature type="region of interest" description="Disordered" evidence="1">
    <location>
        <begin position="1"/>
        <end position="35"/>
    </location>
</feature>
<dbReference type="EMBL" id="CP038462">
    <property type="protein sequence ID" value="QCC76817.1"/>
    <property type="molecule type" value="Genomic_DNA"/>
</dbReference>
<evidence type="ECO:0000313" key="6">
    <source>
        <dbReference type="Proteomes" id="UP000630594"/>
    </source>
</evidence>
<proteinExistence type="predicted"/>
<keyword evidence="2" id="KW-0812">Transmembrane</keyword>
<reference evidence="6" key="3">
    <citation type="journal article" date="2019" name="Int. J. Syst. Evol. Microbiol.">
        <title>The Global Catalogue of Microorganisms (GCM) 10K type strain sequencing project: providing services to taxonomists for standard genome sequencing and annotation.</title>
        <authorList>
            <consortium name="The Broad Institute Genomics Platform"/>
            <consortium name="The Broad Institute Genome Sequencing Center for Infectious Disease"/>
            <person name="Wu L."/>
            <person name="Ma J."/>
        </authorList>
    </citation>
    <scope>NUCLEOTIDE SEQUENCE [LARGE SCALE GENOMIC DNA]</scope>
    <source>
        <strain evidence="6">CCM 7403</strain>
    </source>
</reference>
<evidence type="ECO:0000256" key="1">
    <source>
        <dbReference type="SAM" id="MobiDB-lite"/>
    </source>
</evidence>
<reference evidence="4" key="4">
    <citation type="submission" date="2019-03" db="EMBL/GenBank/DDBJ databases">
        <authorList>
            <person name="Huang Y."/>
        </authorList>
    </citation>
    <scope>NUCLEOTIDE SEQUENCE</scope>
    <source>
        <strain evidence="4">JCM 16608</strain>
    </source>
</reference>
<dbReference type="EMBL" id="BMCK01000002">
    <property type="protein sequence ID" value="GGD16815.1"/>
    <property type="molecule type" value="Genomic_DNA"/>
</dbReference>
<reference evidence="3" key="5">
    <citation type="submission" date="2024-05" db="EMBL/GenBank/DDBJ databases">
        <authorList>
            <person name="Sun Q."/>
            <person name="Sedlacek I."/>
        </authorList>
    </citation>
    <scope>NUCLEOTIDE SEQUENCE</scope>
    <source>
        <strain evidence="3">CCM 7403</strain>
    </source>
</reference>
<sequence>MARKDEEPKGRPTPPQKGERPGIEEAFRSSGEGPSAAAGFATAGVFVLIALAIGGVVWGAAQLDIPMFPVVLVVIAALFGAFTLLQRSVKD</sequence>